<evidence type="ECO:0000313" key="3">
    <source>
        <dbReference type="Proteomes" id="UP000184330"/>
    </source>
</evidence>
<dbReference type="OrthoDB" id="5399817at2759"/>
<proteinExistence type="predicted"/>
<organism evidence="2 3">
    <name type="scientific">Phialocephala subalpina</name>
    <dbReference type="NCBI Taxonomy" id="576137"/>
    <lineage>
        <taxon>Eukaryota</taxon>
        <taxon>Fungi</taxon>
        <taxon>Dikarya</taxon>
        <taxon>Ascomycota</taxon>
        <taxon>Pezizomycotina</taxon>
        <taxon>Leotiomycetes</taxon>
        <taxon>Helotiales</taxon>
        <taxon>Mollisiaceae</taxon>
        <taxon>Phialocephala</taxon>
        <taxon>Phialocephala fortinii species complex</taxon>
    </lineage>
</organism>
<dbReference type="AlphaFoldDB" id="A0A1L7XID2"/>
<keyword evidence="3" id="KW-1185">Reference proteome</keyword>
<dbReference type="Proteomes" id="UP000184330">
    <property type="component" value="Unassembled WGS sequence"/>
</dbReference>
<evidence type="ECO:0000313" key="2">
    <source>
        <dbReference type="EMBL" id="CZR64778.1"/>
    </source>
</evidence>
<feature type="chain" id="PRO_5012589252" evidence="1">
    <location>
        <begin position="25"/>
        <end position="124"/>
    </location>
</feature>
<name>A0A1L7XID2_9HELO</name>
<evidence type="ECO:0000256" key="1">
    <source>
        <dbReference type="SAM" id="SignalP"/>
    </source>
</evidence>
<accession>A0A1L7XID2</accession>
<keyword evidence="1" id="KW-0732">Signal</keyword>
<reference evidence="2 3" key="1">
    <citation type="submission" date="2016-03" db="EMBL/GenBank/DDBJ databases">
        <authorList>
            <person name="Ploux O."/>
        </authorList>
    </citation>
    <scope>NUCLEOTIDE SEQUENCE [LARGE SCALE GENOMIC DNA]</scope>
    <source>
        <strain evidence="2 3">UAMH 11012</strain>
    </source>
</reference>
<protein>
    <submittedName>
        <fullName evidence="2">Uncharacterized protein</fullName>
    </submittedName>
</protein>
<dbReference type="EMBL" id="FJOG01000028">
    <property type="protein sequence ID" value="CZR64778.1"/>
    <property type="molecule type" value="Genomic_DNA"/>
</dbReference>
<gene>
    <name evidence="2" type="ORF">PAC_14677</name>
</gene>
<feature type="signal peptide" evidence="1">
    <location>
        <begin position="1"/>
        <end position="24"/>
    </location>
</feature>
<sequence>MSGSTLSTTLLYTAGFLASATVAGHTKMGFDLVFPALKKAPDSPGTRAAKIGWMECNQGFVFMTLFCIKWANTGGLTDTYDKAFLGIYSAAQIWTGIAYIKAGIYEPLVPLWGIPTLAGAGLLL</sequence>